<organism evidence="2 3">
    <name type="scientific">Saccharopolyspora elongata</name>
    <dbReference type="NCBI Taxonomy" id="2530387"/>
    <lineage>
        <taxon>Bacteria</taxon>
        <taxon>Bacillati</taxon>
        <taxon>Actinomycetota</taxon>
        <taxon>Actinomycetes</taxon>
        <taxon>Pseudonocardiales</taxon>
        <taxon>Pseudonocardiaceae</taxon>
        <taxon>Saccharopolyspora</taxon>
    </lineage>
</organism>
<feature type="compositionally biased region" description="Basic and acidic residues" evidence="1">
    <location>
        <begin position="59"/>
        <end position="69"/>
    </location>
</feature>
<dbReference type="AlphaFoldDB" id="A0A4R4Y8D8"/>
<keyword evidence="3" id="KW-1185">Reference proteome</keyword>
<protein>
    <submittedName>
        <fullName evidence="2">Uncharacterized protein</fullName>
    </submittedName>
</protein>
<sequence>MRSSGDQFAGSFQGNGYGNLPESDEATAQTRAVVQAVLDGVRGQVNELLRHADALERQSSDYRSAENHAEQAATRLNLGQ</sequence>
<feature type="compositionally biased region" description="Polar residues" evidence="1">
    <location>
        <begin position="1"/>
        <end position="14"/>
    </location>
</feature>
<gene>
    <name evidence="2" type="ORF">E1288_34970</name>
</gene>
<evidence type="ECO:0000313" key="2">
    <source>
        <dbReference type="EMBL" id="TDD40675.1"/>
    </source>
</evidence>
<reference evidence="2 3" key="1">
    <citation type="submission" date="2019-03" db="EMBL/GenBank/DDBJ databases">
        <title>Draft genome sequences of novel Actinobacteria.</title>
        <authorList>
            <person name="Sahin N."/>
            <person name="Ay H."/>
            <person name="Saygin H."/>
        </authorList>
    </citation>
    <scope>NUCLEOTIDE SEQUENCE [LARGE SCALE GENOMIC DNA]</scope>
    <source>
        <strain evidence="2 3">7K502</strain>
    </source>
</reference>
<evidence type="ECO:0000313" key="3">
    <source>
        <dbReference type="Proteomes" id="UP000294947"/>
    </source>
</evidence>
<dbReference type="EMBL" id="SMKW01000068">
    <property type="protein sequence ID" value="TDD40675.1"/>
    <property type="molecule type" value="Genomic_DNA"/>
</dbReference>
<dbReference type="OrthoDB" id="9862449at2"/>
<dbReference type="RefSeq" id="WP_132492976.1">
    <property type="nucleotide sequence ID" value="NZ_SMKW01000068.1"/>
</dbReference>
<dbReference type="Proteomes" id="UP000294947">
    <property type="component" value="Unassembled WGS sequence"/>
</dbReference>
<accession>A0A4R4Y8D8</accession>
<name>A0A4R4Y8D8_9PSEU</name>
<feature type="region of interest" description="Disordered" evidence="1">
    <location>
        <begin position="1"/>
        <end position="27"/>
    </location>
</feature>
<feature type="region of interest" description="Disordered" evidence="1">
    <location>
        <begin position="59"/>
        <end position="80"/>
    </location>
</feature>
<proteinExistence type="predicted"/>
<evidence type="ECO:0000256" key="1">
    <source>
        <dbReference type="SAM" id="MobiDB-lite"/>
    </source>
</evidence>
<comment type="caution">
    <text evidence="2">The sequence shown here is derived from an EMBL/GenBank/DDBJ whole genome shotgun (WGS) entry which is preliminary data.</text>
</comment>